<keyword evidence="2" id="KW-1185">Reference proteome</keyword>
<comment type="caution">
    <text evidence="1">The sequence shown here is derived from an EMBL/GenBank/DDBJ whole genome shotgun (WGS) entry which is preliminary data.</text>
</comment>
<proteinExistence type="predicted"/>
<dbReference type="AlphaFoldDB" id="A0AA38W8R4"/>
<dbReference type="Proteomes" id="UP001172457">
    <property type="component" value="Chromosome 7"/>
</dbReference>
<dbReference type="EMBL" id="JARYMX010000007">
    <property type="protein sequence ID" value="KAJ9541429.1"/>
    <property type="molecule type" value="Genomic_DNA"/>
</dbReference>
<name>A0AA38W8R4_9ASTR</name>
<accession>A0AA38W8R4</accession>
<protein>
    <submittedName>
        <fullName evidence="1">Uncharacterized protein</fullName>
    </submittedName>
</protein>
<organism evidence="1 2">
    <name type="scientific">Centaurea solstitialis</name>
    <name type="common">yellow star-thistle</name>
    <dbReference type="NCBI Taxonomy" id="347529"/>
    <lineage>
        <taxon>Eukaryota</taxon>
        <taxon>Viridiplantae</taxon>
        <taxon>Streptophyta</taxon>
        <taxon>Embryophyta</taxon>
        <taxon>Tracheophyta</taxon>
        <taxon>Spermatophyta</taxon>
        <taxon>Magnoliopsida</taxon>
        <taxon>eudicotyledons</taxon>
        <taxon>Gunneridae</taxon>
        <taxon>Pentapetalae</taxon>
        <taxon>asterids</taxon>
        <taxon>campanulids</taxon>
        <taxon>Asterales</taxon>
        <taxon>Asteraceae</taxon>
        <taxon>Carduoideae</taxon>
        <taxon>Cardueae</taxon>
        <taxon>Centaureinae</taxon>
        <taxon>Centaurea</taxon>
    </lineage>
</organism>
<evidence type="ECO:0000313" key="1">
    <source>
        <dbReference type="EMBL" id="KAJ9541429.1"/>
    </source>
</evidence>
<reference evidence="1" key="1">
    <citation type="submission" date="2023-03" db="EMBL/GenBank/DDBJ databases">
        <title>Chromosome-scale reference genome and RAD-based genetic map of yellow starthistle (Centaurea solstitialis) reveal putative structural variation and QTLs associated with invader traits.</title>
        <authorList>
            <person name="Reatini B."/>
            <person name="Cang F.A."/>
            <person name="Jiang Q."/>
            <person name="Mckibben M.T.W."/>
            <person name="Barker M.S."/>
            <person name="Rieseberg L.H."/>
            <person name="Dlugosch K.M."/>
        </authorList>
    </citation>
    <scope>NUCLEOTIDE SEQUENCE</scope>
    <source>
        <strain evidence="1">CAN-66</strain>
        <tissue evidence="1">Leaf</tissue>
    </source>
</reference>
<evidence type="ECO:0000313" key="2">
    <source>
        <dbReference type="Proteomes" id="UP001172457"/>
    </source>
</evidence>
<gene>
    <name evidence="1" type="ORF">OSB04_027935</name>
</gene>
<sequence length="215" mass="24984">MGTAQGVRVDWESKAKVPPGRLKGRAWLEAPIDSMAQLNYVKEECELSQGSEHQDGIECLHSVESVGESVDQDTNGEVKTKFVLMGGNFVENSLACLCWLLPRGSKYDFHIWVVYKHRYKFDFDRIIRDLEIPIRTRGILGQQGFAWRAFGCYHPNVLLFSGREDSLRVEPAKDDGNVWWNLRVRSWMEKQVNAMTYERFEELFWEQFMLQVEVG</sequence>